<sequence length="313" mass="34715">MPPRLLVTQLPTRTMRTAYCLIAEDALGLCVSFLEERSSMGHDSGADVRLFVEALKGGRDSLGVREPLRVSVRSQRMVRDVVSQGRHMEEYNEAAQHLAMEVAIPLTAAFRVVRAIGMATAERGSDVGRSRYPAPKVPLAIAQEDTLAPPVKVVSMTTAVLPPPAMEMPPGTDPRRHLAQELARAHRRAGKPRYRVLQEQLHPLPASPATLSGVFKGQRAPKWELLDPLLRLFGARQDDVDLLWRQLWLAAQEYDRPIGALPSEPAPRPAGYECPDCGSWVIDTDKHLKWHRAMTRASQRGRGVLWQVEGQGA</sequence>
<comment type="caution">
    <text evidence="1">The sequence shown here is derived from an EMBL/GenBank/DDBJ whole genome shotgun (WGS) entry which is preliminary data.</text>
</comment>
<keyword evidence="2" id="KW-1185">Reference proteome</keyword>
<dbReference type="RefSeq" id="WP_132608593.1">
    <property type="nucleotide sequence ID" value="NZ_SMKQ01000003.1"/>
</dbReference>
<accession>A0A4R4ZET8</accession>
<dbReference type="Proteomes" id="UP000295302">
    <property type="component" value="Unassembled WGS sequence"/>
</dbReference>
<dbReference type="OrthoDB" id="3291909at2"/>
<name>A0A4R4ZET8_9ACTN</name>
<reference evidence="1 2" key="1">
    <citation type="submission" date="2019-03" db="EMBL/GenBank/DDBJ databases">
        <title>Draft genome sequences of novel Actinobacteria.</title>
        <authorList>
            <person name="Sahin N."/>
            <person name="Ay H."/>
            <person name="Saygin H."/>
        </authorList>
    </citation>
    <scope>NUCLEOTIDE SEQUENCE [LARGE SCALE GENOMIC DNA]</scope>
    <source>
        <strain evidence="1 2">CH32</strain>
    </source>
</reference>
<proteinExistence type="predicted"/>
<evidence type="ECO:0000313" key="1">
    <source>
        <dbReference type="EMBL" id="TDD56480.1"/>
    </source>
</evidence>
<organism evidence="1 2">
    <name type="scientific">Nonomuraea terrae</name>
    <dbReference type="NCBI Taxonomy" id="2530383"/>
    <lineage>
        <taxon>Bacteria</taxon>
        <taxon>Bacillati</taxon>
        <taxon>Actinomycetota</taxon>
        <taxon>Actinomycetes</taxon>
        <taxon>Streptosporangiales</taxon>
        <taxon>Streptosporangiaceae</taxon>
        <taxon>Nonomuraea</taxon>
    </lineage>
</organism>
<evidence type="ECO:0000313" key="2">
    <source>
        <dbReference type="Proteomes" id="UP000295302"/>
    </source>
</evidence>
<dbReference type="AlphaFoldDB" id="A0A4R4ZET8"/>
<gene>
    <name evidence="1" type="ORF">E1286_02315</name>
</gene>
<dbReference type="EMBL" id="SMKQ01000003">
    <property type="protein sequence ID" value="TDD56480.1"/>
    <property type="molecule type" value="Genomic_DNA"/>
</dbReference>
<protein>
    <submittedName>
        <fullName evidence="1">Uncharacterized protein</fullName>
    </submittedName>
</protein>